<dbReference type="GO" id="GO:0003677">
    <property type="term" value="F:DNA binding"/>
    <property type="evidence" value="ECO:0007669"/>
    <property type="project" value="UniProtKB-KW"/>
</dbReference>
<dbReference type="SMART" id="SM00421">
    <property type="entry name" value="HTH_LUXR"/>
    <property type="match status" value="1"/>
</dbReference>
<dbReference type="Gene3D" id="3.30.450.80">
    <property type="entry name" value="Transcription factor LuxR-like, autoinducer-binding domain"/>
    <property type="match status" value="1"/>
</dbReference>
<dbReference type="OrthoDB" id="3679796at2"/>
<proteinExistence type="predicted"/>
<dbReference type="eggNOG" id="COG2909">
    <property type="taxonomic scope" value="Bacteria"/>
</dbReference>
<organism evidence="5 6">
    <name type="scientific">Sagittula stellata (strain ATCC 700073 / DSM 11524 / E-37)</name>
    <dbReference type="NCBI Taxonomy" id="388399"/>
    <lineage>
        <taxon>Bacteria</taxon>
        <taxon>Pseudomonadati</taxon>
        <taxon>Pseudomonadota</taxon>
        <taxon>Alphaproteobacteria</taxon>
        <taxon>Rhodobacterales</taxon>
        <taxon>Roseobacteraceae</taxon>
        <taxon>Sagittula</taxon>
    </lineage>
</organism>
<dbReference type="GO" id="GO:0006355">
    <property type="term" value="P:regulation of DNA-templated transcription"/>
    <property type="evidence" value="ECO:0007669"/>
    <property type="project" value="InterPro"/>
</dbReference>
<evidence type="ECO:0000256" key="1">
    <source>
        <dbReference type="ARBA" id="ARBA00023015"/>
    </source>
</evidence>
<dbReference type="Pfam" id="PF03472">
    <property type="entry name" value="Autoind_bind"/>
    <property type="match status" value="1"/>
</dbReference>
<accession>A3JZJ0</accession>
<feature type="domain" description="HTH luxR-type" evidence="4">
    <location>
        <begin position="197"/>
        <end position="262"/>
    </location>
</feature>
<dbReference type="SUPFAM" id="SSF75516">
    <property type="entry name" value="Pheromone-binding domain of LuxR-like quorum-sensing transcription factors"/>
    <property type="match status" value="1"/>
</dbReference>
<dbReference type="SUPFAM" id="SSF46894">
    <property type="entry name" value="C-terminal effector domain of the bipartite response regulators"/>
    <property type="match status" value="1"/>
</dbReference>
<evidence type="ECO:0000256" key="3">
    <source>
        <dbReference type="ARBA" id="ARBA00023163"/>
    </source>
</evidence>
<evidence type="ECO:0000256" key="2">
    <source>
        <dbReference type="ARBA" id="ARBA00023125"/>
    </source>
</evidence>
<dbReference type="Gene3D" id="1.10.10.10">
    <property type="entry name" value="Winged helix-like DNA-binding domain superfamily/Winged helix DNA-binding domain"/>
    <property type="match status" value="1"/>
</dbReference>
<protein>
    <recommendedName>
        <fullName evidence="4">HTH luxR-type domain-containing protein</fullName>
    </recommendedName>
</protein>
<dbReference type="InterPro" id="IPR016032">
    <property type="entry name" value="Sig_transdc_resp-reg_C-effctor"/>
</dbReference>
<name>A3JZJ0_SAGS3</name>
<keyword evidence="2" id="KW-0238">DNA-binding</keyword>
<dbReference type="EMBL" id="AAYA01000002">
    <property type="protein sequence ID" value="EBA09893.1"/>
    <property type="molecule type" value="Genomic_DNA"/>
</dbReference>
<dbReference type="InterPro" id="IPR000792">
    <property type="entry name" value="Tscrpt_reg_LuxR_C"/>
</dbReference>
<gene>
    <name evidence="5" type="ORF">SSE37_08793</name>
</gene>
<evidence type="ECO:0000313" key="5">
    <source>
        <dbReference type="EMBL" id="EBA09893.1"/>
    </source>
</evidence>
<dbReference type="InterPro" id="IPR036693">
    <property type="entry name" value="TF_LuxR_autoind-bd_dom_sf"/>
</dbReference>
<dbReference type="PANTHER" id="PTHR44688">
    <property type="entry name" value="DNA-BINDING TRANSCRIPTIONAL ACTIVATOR DEVR_DOSR"/>
    <property type="match status" value="1"/>
</dbReference>
<dbReference type="PANTHER" id="PTHR44688:SF16">
    <property type="entry name" value="DNA-BINDING TRANSCRIPTIONAL ACTIVATOR DEVR_DOSR"/>
    <property type="match status" value="1"/>
</dbReference>
<keyword evidence="6" id="KW-1185">Reference proteome</keyword>
<dbReference type="PROSITE" id="PS50043">
    <property type="entry name" value="HTH_LUXR_2"/>
    <property type="match status" value="1"/>
</dbReference>
<sequence>MTSHMRPSAAGCAPLPALSQSEALGRVAAIAEAPDMEIAWAVFVAAARAMGFERINYGYTRYRTGAGIGDPADAMFLSTHALDRVIAFHTTGLYLQSADYRWTRDNCGACSWGWVHDERAAGRLSPQEIRTMDKLGRSRAGYSVSFPVGAPRSKGAMGLAAPREVPQELVDAHWRDHSDALLALTHMAHFKLSQLPLPVAAARLTPRQRECLQWVADGKTQADITQITGMAASTIERHLSRARDHLRVETTAQAIAKLAFLNQLWVTQLDEAP</sequence>
<dbReference type="InterPro" id="IPR036388">
    <property type="entry name" value="WH-like_DNA-bd_sf"/>
</dbReference>
<dbReference type="InterPro" id="IPR005143">
    <property type="entry name" value="TF_LuxR_autoind-bd_dom"/>
</dbReference>
<dbReference type="AlphaFoldDB" id="A3JZJ0"/>
<dbReference type="Proteomes" id="UP000005713">
    <property type="component" value="Unassembled WGS sequence"/>
</dbReference>
<keyword evidence="1" id="KW-0805">Transcription regulation</keyword>
<dbReference type="PRINTS" id="PR00038">
    <property type="entry name" value="HTHLUXR"/>
</dbReference>
<evidence type="ECO:0000313" key="6">
    <source>
        <dbReference type="Proteomes" id="UP000005713"/>
    </source>
</evidence>
<evidence type="ECO:0000259" key="4">
    <source>
        <dbReference type="PROSITE" id="PS50043"/>
    </source>
</evidence>
<dbReference type="Pfam" id="PF00196">
    <property type="entry name" value="GerE"/>
    <property type="match status" value="1"/>
</dbReference>
<dbReference type="CDD" id="cd06170">
    <property type="entry name" value="LuxR_C_like"/>
    <property type="match status" value="1"/>
</dbReference>
<keyword evidence="3" id="KW-0804">Transcription</keyword>
<comment type="caution">
    <text evidence="5">The sequence shown here is derived from an EMBL/GenBank/DDBJ whole genome shotgun (WGS) entry which is preliminary data.</text>
</comment>
<reference evidence="5 6" key="1">
    <citation type="submission" date="2006-06" db="EMBL/GenBank/DDBJ databases">
        <authorList>
            <person name="Moran M.A."/>
            <person name="Ferriera S."/>
            <person name="Johnson J."/>
            <person name="Kravitz S."/>
            <person name="Beeson K."/>
            <person name="Sutton G."/>
            <person name="Rogers Y.-H."/>
            <person name="Friedman R."/>
            <person name="Frazier M."/>
            <person name="Venter J.C."/>
        </authorList>
    </citation>
    <scope>NUCLEOTIDE SEQUENCE [LARGE SCALE GENOMIC DNA]</scope>
    <source>
        <strain evidence="5 6">E-37</strain>
    </source>
</reference>
<dbReference type="RefSeq" id="WP_005856189.1">
    <property type="nucleotide sequence ID" value="NZ_AAYA01000002.1"/>
</dbReference>